<keyword evidence="11" id="KW-1185">Reference proteome</keyword>
<keyword evidence="3" id="KW-0808">Transferase</keyword>
<feature type="transmembrane region" description="Helical" evidence="8">
    <location>
        <begin position="86"/>
        <end position="105"/>
    </location>
</feature>
<evidence type="ECO:0000256" key="2">
    <source>
        <dbReference type="ARBA" id="ARBA00007282"/>
    </source>
</evidence>
<reference evidence="10" key="1">
    <citation type="submission" date="2023-06" db="EMBL/GenBank/DDBJ databases">
        <title>Conoideocrella luteorostrata (Hypocreales: Clavicipitaceae), a potential biocontrol fungus for elongate hemlock scale in United States Christmas tree production areas.</title>
        <authorList>
            <person name="Barrett H."/>
            <person name="Lovett B."/>
            <person name="Macias A.M."/>
            <person name="Stajich J.E."/>
            <person name="Kasson M.T."/>
        </authorList>
    </citation>
    <scope>NUCLEOTIDE SEQUENCE</scope>
    <source>
        <strain evidence="10">ARSEF 14590</strain>
    </source>
</reference>
<dbReference type="InterPro" id="IPR044851">
    <property type="entry name" value="Wax_synthase"/>
</dbReference>
<keyword evidence="5 8" id="KW-1133">Transmembrane helix</keyword>
<evidence type="ECO:0000256" key="6">
    <source>
        <dbReference type="ARBA" id="ARBA00023136"/>
    </source>
</evidence>
<evidence type="ECO:0000259" key="9">
    <source>
        <dbReference type="Pfam" id="PF13813"/>
    </source>
</evidence>
<evidence type="ECO:0000313" key="11">
    <source>
        <dbReference type="Proteomes" id="UP001251528"/>
    </source>
</evidence>
<evidence type="ECO:0000313" key="10">
    <source>
        <dbReference type="EMBL" id="KAK2592857.1"/>
    </source>
</evidence>
<dbReference type="GO" id="GO:0006629">
    <property type="term" value="P:lipid metabolic process"/>
    <property type="evidence" value="ECO:0007669"/>
    <property type="project" value="InterPro"/>
</dbReference>
<feature type="transmembrane region" description="Helical" evidence="8">
    <location>
        <begin position="259"/>
        <end position="279"/>
    </location>
</feature>
<feature type="transmembrane region" description="Helical" evidence="8">
    <location>
        <begin position="29"/>
        <end position="47"/>
    </location>
</feature>
<feature type="compositionally biased region" description="Polar residues" evidence="7">
    <location>
        <begin position="152"/>
        <end position="168"/>
    </location>
</feature>
<feature type="transmembrane region" description="Helical" evidence="8">
    <location>
        <begin position="425"/>
        <end position="446"/>
    </location>
</feature>
<proteinExistence type="inferred from homology"/>
<sequence length="535" mass="60456">MPQLEDAVRAAYRSRFLDALDSGRAKPLLIPYSTLGAFIVPTLWLTIPHASRPWLYQTRWAVMAFVILFDVHIMRVCSSTNFACSYAAGLMASWGIIMSMNLLVWKRPQFEAARVIRVAKLGTKSSNNGEPCETKSNGHGQSGENALRNRKSAPSTSSQLQDLNSTKAASDDEYEYRWQTFPEDAPFLERLGWATDLSCSFRGAGWNYSISSIPRPPIPATIHPNSKVDVTLIPHQTPSGYAHPLTETNLLLSRATHILLAYITLDVVSIQMMKDPFFIFGPDNTYELPLYLQHVSPLFLLLIRECMSLIGIWAAITAIFSLNDIVQYYLLKTFFPSRAALWHYASTFGGVTEILDRGLAGWWGAWWHQTFRLEFLGPSVFLLKKEYVKRGSQAADAFGLFISFFQSGLMHTAGSITAVPPTKPWRAMLFFLLQGLGIALQQRLVLVLRKHFGDVPRVARRAGNLGFCLLWLSLTAPLFVNDMASTGLWLLEPVPISPMRYMGFGNPGDHWWRWDREHLPKLYPVKHWWEVGIAL</sequence>
<feature type="transmembrane region" description="Helical" evidence="8">
    <location>
        <begin position="467"/>
        <end position="491"/>
    </location>
</feature>
<accession>A0AAJ0FQE0</accession>
<dbReference type="PANTHER" id="PTHR31595:SF67">
    <property type="entry name" value="WAX SYNTHASE DOMAIN-CONTAINING PROTEIN"/>
    <property type="match status" value="1"/>
</dbReference>
<evidence type="ECO:0000256" key="7">
    <source>
        <dbReference type="SAM" id="MobiDB-lite"/>
    </source>
</evidence>
<dbReference type="AlphaFoldDB" id="A0AAJ0FQE0"/>
<evidence type="ECO:0000256" key="1">
    <source>
        <dbReference type="ARBA" id="ARBA00004141"/>
    </source>
</evidence>
<protein>
    <recommendedName>
        <fullName evidence="9">Wax synthase domain-containing protein</fullName>
    </recommendedName>
</protein>
<keyword evidence="4 8" id="KW-0812">Transmembrane</keyword>
<evidence type="ECO:0000256" key="8">
    <source>
        <dbReference type="SAM" id="Phobius"/>
    </source>
</evidence>
<dbReference type="GO" id="GO:0016020">
    <property type="term" value="C:membrane"/>
    <property type="evidence" value="ECO:0007669"/>
    <property type="project" value="UniProtKB-SubCell"/>
</dbReference>
<feature type="transmembrane region" description="Helical" evidence="8">
    <location>
        <begin position="394"/>
        <end position="413"/>
    </location>
</feature>
<feature type="region of interest" description="Disordered" evidence="7">
    <location>
        <begin position="126"/>
        <end position="168"/>
    </location>
</feature>
<evidence type="ECO:0000256" key="3">
    <source>
        <dbReference type="ARBA" id="ARBA00022679"/>
    </source>
</evidence>
<dbReference type="Proteomes" id="UP001251528">
    <property type="component" value="Unassembled WGS sequence"/>
</dbReference>
<feature type="domain" description="Wax synthase" evidence="9">
    <location>
        <begin position="347"/>
        <end position="433"/>
    </location>
</feature>
<comment type="subcellular location">
    <subcellularLocation>
        <location evidence="1">Membrane</location>
        <topology evidence="1">Multi-pass membrane protein</topology>
    </subcellularLocation>
</comment>
<dbReference type="EMBL" id="JASWJB010000242">
    <property type="protein sequence ID" value="KAK2592857.1"/>
    <property type="molecule type" value="Genomic_DNA"/>
</dbReference>
<dbReference type="Pfam" id="PF13813">
    <property type="entry name" value="MBOAT_2"/>
    <property type="match status" value="1"/>
</dbReference>
<name>A0AAJ0FQE0_9HYPO</name>
<comment type="caution">
    <text evidence="10">The sequence shown here is derived from an EMBL/GenBank/DDBJ whole genome shotgun (WGS) entry which is preliminary data.</text>
</comment>
<dbReference type="GO" id="GO:0008374">
    <property type="term" value="F:O-acyltransferase activity"/>
    <property type="evidence" value="ECO:0007669"/>
    <property type="project" value="InterPro"/>
</dbReference>
<keyword evidence="6 8" id="KW-0472">Membrane</keyword>
<gene>
    <name evidence="10" type="ORF">QQS21_009460</name>
</gene>
<evidence type="ECO:0000256" key="4">
    <source>
        <dbReference type="ARBA" id="ARBA00022692"/>
    </source>
</evidence>
<feature type="compositionally biased region" description="Polar residues" evidence="7">
    <location>
        <begin position="126"/>
        <end position="144"/>
    </location>
</feature>
<organism evidence="10 11">
    <name type="scientific">Conoideocrella luteorostrata</name>
    <dbReference type="NCBI Taxonomy" id="1105319"/>
    <lineage>
        <taxon>Eukaryota</taxon>
        <taxon>Fungi</taxon>
        <taxon>Dikarya</taxon>
        <taxon>Ascomycota</taxon>
        <taxon>Pezizomycotina</taxon>
        <taxon>Sordariomycetes</taxon>
        <taxon>Hypocreomycetidae</taxon>
        <taxon>Hypocreales</taxon>
        <taxon>Clavicipitaceae</taxon>
        <taxon>Conoideocrella</taxon>
    </lineage>
</organism>
<evidence type="ECO:0000256" key="5">
    <source>
        <dbReference type="ARBA" id="ARBA00022989"/>
    </source>
</evidence>
<dbReference type="InterPro" id="IPR032805">
    <property type="entry name" value="Wax_synthase_dom"/>
</dbReference>
<dbReference type="PANTHER" id="PTHR31595">
    <property type="entry name" value="LONG-CHAIN-ALCOHOL O-FATTY-ACYLTRANSFERASE 3-RELATED"/>
    <property type="match status" value="1"/>
</dbReference>
<feature type="transmembrane region" description="Helical" evidence="8">
    <location>
        <begin position="54"/>
        <end position="74"/>
    </location>
</feature>
<feature type="transmembrane region" description="Helical" evidence="8">
    <location>
        <begin position="299"/>
        <end position="322"/>
    </location>
</feature>
<comment type="similarity">
    <text evidence="2">Belongs to the wax synthase family.</text>
</comment>